<evidence type="ECO:0000256" key="1">
    <source>
        <dbReference type="SAM" id="SignalP"/>
    </source>
</evidence>
<evidence type="ECO:0000313" key="3">
    <source>
        <dbReference type="Proteomes" id="UP000095300"/>
    </source>
</evidence>
<feature type="signal peptide" evidence="1">
    <location>
        <begin position="1"/>
        <end position="20"/>
    </location>
</feature>
<dbReference type="OrthoDB" id="10430679at2759"/>
<accession>A0A1I8P256</accession>
<sequence>MKLILGLLAIISITLKFSPALSLLSKSNDLQYLDQFGKFKTLLVDVQPIIKKVIEDIPADYSYDKYHQDLQNILKKINEKSGNVCSEKHFNDLAELVKLTKEYSKKGAPAEAKKVLRLFVKHGHRDYLKKQWFRLKKIDLAKLRKNILQMDKSDKKFKALTEMC</sequence>
<dbReference type="KEGG" id="scac:106094470"/>
<dbReference type="AlphaFoldDB" id="A0A1I8P256"/>
<name>A0A1I8P256_STOCA</name>
<dbReference type="Proteomes" id="UP000095300">
    <property type="component" value="Unassembled WGS sequence"/>
</dbReference>
<organism evidence="2 3">
    <name type="scientific">Stomoxys calcitrans</name>
    <name type="common">Stable fly</name>
    <name type="synonym">Conops calcitrans</name>
    <dbReference type="NCBI Taxonomy" id="35570"/>
    <lineage>
        <taxon>Eukaryota</taxon>
        <taxon>Metazoa</taxon>
        <taxon>Ecdysozoa</taxon>
        <taxon>Arthropoda</taxon>
        <taxon>Hexapoda</taxon>
        <taxon>Insecta</taxon>
        <taxon>Pterygota</taxon>
        <taxon>Neoptera</taxon>
        <taxon>Endopterygota</taxon>
        <taxon>Diptera</taxon>
        <taxon>Brachycera</taxon>
        <taxon>Muscomorpha</taxon>
        <taxon>Muscoidea</taxon>
        <taxon>Muscidae</taxon>
        <taxon>Stomoxys</taxon>
    </lineage>
</organism>
<gene>
    <name evidence="2" type="primary">106094470</name>
</gene>
<proteinExistence type="predicted"/>
<evidence type="ECO:0000313" key="2">
    <source>
        <dbReference type="EnsemblMetazoa" id="SCAU004124-PA"/>
    </source>
</evidence>
<dbReference type="VEuPathDB" id="VectorBase:SCAU004124"/>
<keyword evidence="1" id="KW-0732">Signal</keyword>
<protein>
    <submittedName>
        <fullName evidence="2">Uncharacterized protein</fullName>
    </submittedName>
</protein>
<keyword evidence="3" id="KW-1185">Reference proteome</keyword>
<dbReference type="EnsemblMetazoa" id="SCAU004124-RA">
    <property type="protein sequence ID" value="SCAU004124-PA"/>
    <property type="gene ID" value="SCAU004124"/>
</dbReference>
<reference evidence="2" key="1">
    <citation type="submission" date="2020-05" db="UniProtKB">
        <authorList>
            <consortium name="EnsemblMetazoa"/>
        </authorList>
    </citation>
    <scope>IDENTIFICATION</scope>
    <source>
        <strain evidence="2">USDA</strain>
    </source>
</reference>
<feature type="chain" id="PRO_5009325877" evidence="1">
    <location>
        <begin position="21"/>
        <end position="164"/>
    </location>
</feature>